<reference evidence="1 2" key="1">
    <citation type="submission" date="2019-02" db="EMBL/GenBank/DDBJ databases">
        <title>Genome sequencing of the rare red list fungi Dentipellis fragilis.</title>
        <authorList>
            <person name="Buettner E."/>
            <person name="Kellner H."/>
        </authorList>
    </citation>
    <scope>NUCLEOTIDE SEQUENCE [LARGE SCALE GENOMIC DNA]</scope>
    <source>
        <strain evidence="1 2">DSM 105465</strain>
    </source>
</reference>
<evidence type="ECO:0000313" key="2">
    <source>
        <dbReference type="Proteomes" id="UP000298327"/>
    </source>
</evidence>
<dbReference type="EMBL" id="SEOQ01000159">
    <property type="protein sequence ID" value="TFY68525.1"/>
    <property type="molecule type" value="Genomic_DNA"/>
</dbReference>
<gene>
    <name evidence="1" type="ORF">EVG20_g3511</name>
</gene>
<evidence type="ECO:0000313" key="1">
    <source>
        <dbReference type="EMBL" id="TFY68525.1"/>
    </source>
</evidence>
<name>A0A4Y9Z1N0_9AGAM</name>
<organism evidence="1 2">
    <name type="scientific">Dentipellis fragilis</name>
    <dbReference type="NCBI Taxonomy" id="205917"/>
    <lineage>
        <taxon>Eukaryota</taxon>
        <taxon>Fungi</taxon>
        <taxon>Dikarya</taxon>
        <taxon>Basidiomycota</taxon>
        <taxon>Agaricomycotina</taxon>
        <taxon>Agaricomycetes</taxon>
        <taxon>Russulales</taxon>
        <taxon>Hericiaceae</taxon>
        <taxon>Dentipellis</taxon>
    </lineage>
</organism>
<dbReference type="Proteomes" id="UP000298327">
    <property type="component" value="Unassembled WGS sequence"/>
</dbReference>
<accession>A0A4Y9Z1N0</accession>
<keyword evidence="2" id="KW-1185">Reference proteome</keyword>
<dbReference type="AlphaFoldDB" id="A0A4Y9Z1N0"/>
<sequence>MPSHRSPLNTVAEETRRRTRPIAGAAPGYDVALGHFSVAFGPPPAPYFTARPSVPSSVVAMRKPAPAPKRIPEGLTEWGGQLLYTISQDGEDEANSKDQRRLLQEYLYPLTNYLRYEFTRRNTGAPPLLLSSDSALGPVLHDFQPGTNGGFYPLSQPIFDMINERAFFQMPPFEPLPADLDSYMLFTPRQRQPPVSTRRELVTHYCEAKPVNVFVKHHFEGAEHVLYLGTYRLTVDASEAPGGRRYDLTTSQLRQVGQLPNAQLIPAVPPSVLESDPAWTQTLATSHFTLLPRIPYVRMTFLGFDKSAITEVESARSLSRQVWLPPSSV</sequence>
<protein>
    <submittedName>
        <fullName evidence="1">Uncharacterized protein</fullName>
    </submittedName>
</protein>
<comment type="caution">
    <text evidence="1">The sequence shown here is derived from an EMBL/GenBank/DDBJ whole genome shotgun (WGS) entry which is preliminary data.</text>
</comment>
<proteinExistence type="predicted"/>